<organism evidence="1 2">
    <name type="scientific">Flexivirga alba</name>
    <dbReference type="NCBI Taxonomy" id="702742"/>
    <lineage>
        <taxon>Bacteria</taxon>
        <taxon>Bacillati</taxon>
        <taxon>Actinomycetota</taxon>
        <taxon>Actinomycetes</taxon>
        <taxon>Micrococcales</taxon>
        <taxon>Dermacoccaceae</taxon>
        <taxon>Flexivirga</taxon>
    </lineage>
</organism>
<reference evidence="2" key="1">
    <citation type="journal article" date="2019" name="Int. J. Syst. Evol. Microbiol.">
        <title>The Global Catalogue of Microorganisms (GCM) 10K type strain sequencing project: providing services to taxonomists for standard genome sequencing and annotation.</title>
        <authorList>
            <consortium name="The Broad Institute Genomics Platform"/>
            <consortium name="The Broad Institute Genome Sequencing Center for Infectious Disease"/>
            <person name="Wu L."/>
            <person name="Ma J."/>
        </authorList>
    </citation>
    <scope>NUCLEOTIDE SEQUENCE [LARGE SCALE GENOMIC DNA]</scope>
    <source>
        <strain evidence="2">CCUG 58127</strain>
    </source>
</reference>
<dbReference type="InterPro" id="IPR025444">
    <property type="entry name" value="Monooxy_af470"/>
</dbReference>
<accession>A0ABW2AMF0</accession>
<keyword evidence="2" id="KW-1185">Reference proteome</keyword>
<dbReference type="Pfam" id="PF13826">
    <property type="entry name" value="Monooxy_af470-like"/>
    <property type="match status" value="1"/>
</dbReference>
<dbReference type="RefSeq" id="WP_382404436.1">
    <property type="nucleotide sequence ID" value="NZ_JBHSWH010000001.1"/>
</dbReference>
<name>A0ABW2AMF0_9MICO</name>
<gene>
    <name evidence="1" type="ORF">ACFQDH_21670</name>
</gene>
<dbReference type="Proteomes" id="UP001596298">
    <property type="component" value="Unassembled WGS sequence"/>
</dbReference>
<dbReference type="EMBL" id="JBHSWH010000001">
    <property type="protein sequence ID" value="MFC6707774.1"/>
    <property type="molecule type" value="Genomic_DNA"/>
</dbReference>
<comment type="caution">
    <text evidence="1">The sequence shown here is derived from an EMBL/GenBank/DDBJ whole genome shotgun (WGS) entry which is preliminary data.</text>
</comment>
<dbReference type="GO" id="GO:0004497">
    <property type="term" value="F:monooxygenase activity"/>
    <property type="evidence" value="ECO:0007669"/>
    <property type="project" value="UniProtKB-KW"/>
</dbReference>
<evidence type="ECO:0000313" key="1">
    <source>
        <dbReference type="EMBL" id="MFC6707774.1"/>
    </source>
</evidence>
<keyword evidence="1" id="KW-0503">Monooxygenase</keyword>
<evidence type="ECO:0000313" key="2">
    <source>
        <dbReference type="Proteomes" id="UP001596298"/>
    </source>
</evidence>
<keyword evidence="1" id="KW-0560">Oxidoreductase</keyword>
<proteinExistence type="predicted"/>
<protein>
    <submittedName>
        <fullName evidence="1">Monooxygenase family protein</fullName>
    </submittedName>
</protein>
<sequence>MVQGDSRLVPRPGEPDERLPLVVGCRAETLLRESAECQDHRVGQDGPHRDLAQRLAGVVRHRLEVNPGELVGNVGVTVEHRRYNCVGPRGPVCVQYWRSTEDLYGYANNRNREHRPAWLDLYRRANERRGGDGIGIWHETYAVPAGGHGIRECH</sequence>